<keyword evidence="1" id="KW-1133">Transmembrane helix</keyword>
<keyword evidence="1" id="KW-0472">Membrane</keyword>
<dbReference type="EMBL" id="CAKOFQ010007336">
    <property type="protein sequence ID" value="CAH1998626.1"/>
    <property type="molecule type" value="Genomic_DNA"/>
</dbReference>
<keyword evidence="3" id="KW-1185">Reference proteome</keyword>
<evidence type="ECO:0000256" key="1">
    <source>
        <dbReference type="SAM" id="Phobius"/>
    </source>
</evidence>
<reference evidence="2" key="1">
    <citation type="submission" date="2022-03" db="EMBL/GenBank/DDBJ databases">
        <authorList>
            <person name="Sayadi A."/>
        </authorList>
    </citation>
    <scope>NUCLEOTIDE SEQUENCE</scope>
</reference>
<dbReference type="Proteomes" id="UP001152888">
    <property type="component" value="Unassembled WGS sequence"/>
</dbReference>
<name>A0A9P0LLW4_ACAOB</name>
<feature type="transmembrane region" description="Helical" evidence="1">
    <location>
        <begin position="6"/>
        <end position="23"/>
    </location>
</feature>
<evidence type="ECO:0000313" key="2">
    <source>
        <dbReference type="EMBL" id="CAH1998626.1"/>
    </source>
</evidence>
<evidence type="ECO:0000313" key="3">
    <source>
        <dbReference type="Proteomes" id="UP001152888"/>
    </source>
</evidence>
<accession>A0A9P0LLW4</accession>
<organism evidence="2 3">
    <name type="scientific">Acanthoscelides obtectus</name>
    <name type="common">Bean weevil</name>
    <name type="synonym">Bruchus obtectus</name>
    <dbReference type="NCBI Taxonomy" id="200917"/>
    <lineage>
        <taxon>Eukaryota</taxon>
        <taxon>Metazoa</taxon>
        <taxon>Ecdysozoa</taxon>
        <taxon>Arthropoda</taxon>
        <taxon>Hexapoda</taxon>
        <taxon>Insecta</taxon>
        <taxon>Pterygota</taxon>
        <taxon>Neoptera</taxon>
        <taxon>Endopterygota</taxon>
        <taxon>Coleoptera</taxon>
        <taxon>Polyphaga</taxon>
        <taxon>Cucujiformia</taxon>
        <taxon>Chrysomeloidea</taxon>
        <taxon>Chrysomelidae</taxon>
        <taxon>Bruchinae</taxon>
        <taxon>Bruchini</taxon>
        <taxon>Acanthoscelides</taxon>
    </lineage>
</organism>
<dbReference type="AlphaFoldDB" id="A0A9P0LLW4"/>
<proteinExistence type="predicted"/>
<sequence>MHKTRFFVFGGFMIGMLLATHNLKNKLFVRQIN</sequence>
<protein>
    <submittedName>
        <fullName evidence="2">Uncharacterized protein</fullName>
    </submittedName>
</protein>
<gene>
    <name evidence="2" type="ORF">ACAOBT_LOCUS24493</name>
</gene>
<comment type="caution">
    <text evidence="2">The sequence shown here is derived from an EMBL/GenBank/DDBJ whole genome shotgun (WGS) entry which is preliminary data.</text>
</comment>
<keyword evidence="1" id="KW-0812">Transmembrane</keyword>